<dbReference type="PROSITE" id="PS51257">
    <property type="entry name" value="PROKAR_LIPOPROTEIN"/>
    <property type="match status" value="1"/>
</dbReference>
<dbReference type="EMBL" id="PXZM01000024">
    <property type="protein sequence ID" value="PSJ94261.1"/>
    <property type="molecule type" value="Genomic_DNA"/>
</dbReference>
<evidence type="ECO:0000313" key="4">
    <source>
        <dbReference type="Proteomes" id="UP000240419"/>
    </source>
</evidence>
<protein>
    <submittedName>
        <fullName evidence="3">Lysophospholipase</fullName>
    </submittedName>
</protein>
<dbReference type="InterPro" id="IPR013830">
    <property type="entry name" value="SGNH_hydro"/>
</dbReference>
<reference evidence="3 4" key="1">
    <citation type="submission" date="2018-03" db="EMBL/GenBank/DDBJ databases">
        <title>Brevisbacillus phylogenomics.</title>
        <authorList>
            <person name="Dunlap C."/>
        </authorList>
    </citation>
    <scope>NUCLEOTIDE SEQUENCE [LARGE SCALE GENOMIC DNA]</scope>
    <source>
        <strain evidence="3 4">NRRL NRS-1210</strain>
    </source>
</reference>
<dbReference type="InterPro" id="IPR051532">
    <property type="entry name" value="Ester_Hydrolysis_Enzymes"/>
</dbReference>
<dbReference type="RefSeq" id="WP_106839783.1">
    <property type="nucleotide sequence ID" value="NZ_JBCNIW010000008.1"/>
</dbReference>
<dbReference type="SUPFAM" id="SSF52266">
    <property type="entry name" value="SGNH hydrolase"/>
    <property type="match status" value="2"/>
</dbReference>
<comment type="caution">
    <text evidence="3">The sequence shown here is derived from an EMBL/GenBank/DDBJ whole genome shotgun (WGS) entry which is preliminary data.</text>
</comment>
<feature type="chain" id="PRO_5038947887" evidence="1">
    <location>
        <begin position="25"/>
        <end position="404"/>
    </location>
</feature>
<dbReference type="Gene3D" id="3.40.50.1110">
    <property type="entry name" value="SGNH hydrolase"/>
    <property type="match status" value="2"/>
</dbReference>
<sequence>MKLVQRWVSIFLSAAILSTLVACGAADDKGQTQLATTQAPAGSVQELFGSSLFVGDSIIGGLTNDDLMPEANVMGGLGATVQSTLDNVEEITSRKPSHVFLSMGQNDLGEPLEEAKKTFIQKYTRLVDRIRELLPTARVYMLSITPVDATSPFGASMNPQIETFNAALQKMAKEKGIDYIDLAPIFRQHKIQYDEDGSHFTNAFYPILLGYLKERTDLANQSRGPAVTDTNEAYKAAFRHSVFLGDSILGALSYLNKVDTSNVIAPSGATLSLALMNVEKLASRAPEHVFILLGSNDIRLSDKQEFVERYRQLIGSIRNKLPKARLHVLSIPPVAEETLKQVPQYANITAFNQALEQLADEVKVDYVDLSPLFTANKIQYADNGVHFKPHFYPLLLDYLKGLGK</sequence>
<dbReference type="PANTHER" id="PTHR30383">
    <property type="entry name" value="THIOESTERASE 1/PROTEASE 1/LYSOPHOSPHOLIPASE L1"/>
    <property type="match status" value="1"/>
</dbReference>
<organism evidence="3 4">
    <name type="scientific">Brevibacillus fortis</name>
    <dbReference type="NCBI Taxonomy" id="2126352"/>
    <lineage>
        <taxon>Bacteria</taxon>
        <taxon>Bacillati</taxon>
        <taxon>Bacillota</taxon>
        <taxon>Bacilli</taxon>
        <taxon>Bacillales</taxon>
        <taxon>Paenibacillaceae</taxon>
        <taxon>Brevibacillus</taxon>
    </lineage>
</organism>
<proteinExistence type="predicted"/>
<evidence type="ECO:0000259" key="2">
    <source>
        <dbReference type="Pfam" id="PF13472"/>
    </source>
</evidence>
<keyword evidence="1" id="KW-0732">Signal</keyword>
<feature type="signal peptide" evidence="1">
    <location>
        <begin position="1"/>
        <end position="24"/>
    </location>
</feature>
<evidence type="ECO:0000313" key="3">
    <source>
        <dbReference type="EMBL" id="PSJ94261.1"/>
    </source>
</evidence>
<dbReference type="Proteomes" id="UP000240419">
    <property type="component" value="Unassembled WGS sequence"/>
</dbReference>
<gene>
    <name evidence="3" type="ORF">C7R93_16215</name>
</gene>
<feature type="domain" description="SGNH hydrolase-type esterase" evidence="2">
    <location>
        <begin position="77"/>
        <end position="205"/>
    </location>
</feature>
<evidence type="ECO:0000256" key="1">
    <source>
        <dbReference type="SAM" id="SignalP"/>
    </source>
</evidence>
<dbReference type="InterPro" id="IPR036514">
    <property type="entry name" value="SGNH_hydro_sf"/>
</dbReference>
<dbReference type="OrthoDB" id="2513075at2"/>
<accession>A0A2P7V4X2</accession>
<feature type="domain" description="SGNH hydrolase-type esterase" evidence="2">
    <location>
        <begin position="257"/>
        <end position="389"/>
    </location>
</feature>
<name>A0A2P7V4X2_9BACL</name>
<dbReference type="Pfam" id="PF13472">
    <property type="entry name" value="Lipase_GDSL_2"/>
    <property type="match status" value="2"/>
</dbReference>
<dbReference type="AlphaFoldDB" id="A0A2P7V4X2"/>
<keyword evidence="4" id="KW-1185">Reference proteome</keyword>